<evidence type="ECO:0000259" key="1">
    <source>
        <dbReference type="Pfam" id="PF13649"/>
    </source>
</evidence>
<protein>
    <submittedName>
        <fullName evidence="2">Ubiquinone/menaquinone biosynthesis C-methylase UbiE</fullName>
    </submittedName>
</protein>
<keyword evidence="2" id="KW-0808">Transferase</keyword>
<evidence type="ECO:0000313" key="3">
    <source>
        <dbReference type="Proteomes" id="UP000237846"/>
    </source>
</evidence>
<keyword evidence="3" id="KW-1185">Reference proteome</keyword>
<dbReference type="Gene3D" id="3.40.50.150">
    <property type="entry name" value="Vaccinia Virus protein VP39"/>
    <property type="match status" value="1"/>
</dbReference>
<sequence>MERTDSHRLTDEVLAYYQAGREHGRLRAGRDRLELLRTRDILRRLLPPAPARVLDVGGGTGVHAAWLAEDGYDVHLIDPMPLHIERAAELPGVRATIGDARELDAADAAADAVLLLGPLYHLAEPADRALALSEAVRAVRPGGLVAAATINRTSPLHDSLYHGWYQDPALRSMVDTATATGRLVSAGLDAPTGGFDAYLHDPAEILAEFTAAGLPAARQYGIEGAAWLLPTIDTWLDDPERRTTLLDALRGVEEHPHLLGASGHLLTAAFRPRPSAN</sequence>
<accession>A0A2T0Q7I3</accession>
<dbReference type="OrthoDB" id="9810615at2"/>
<dbReference type="InterPro" id="IPR029063">
    <property type="entry name" value="SAM-dependent_MTases_sf"/>
</dbReference>
<keyword evidence="2" id="KW-0489">Methyltransferase</keyword>
<proteinExistence type="predicted"/>
<dbReference type="Proteomes" id="UP000237846">
    <property type="component" value="Unassembled WGS sequence"/>
</dbReference>
<dbReference type="Pfam" id="PF13649">
    <property type="entry name" value="Methyltransf_25"/>
    <property type="match status" value="1"/>
</dbReference>
<comment type="caution">
    <text evidence="2">The sequence shown here is derived from an EMBL/GenBank/DDBJ whole genome shotgun (WGS) entry which is preliminary data.</text>
</comment>
<dbReference type="EMBL" id="PVZC01000003">
    <property type="protein sequence ID" value="PRX99787.1"/>
    <property type="molecule type" value="Genomic_DNA"/>
</dbReference>
<name>A0A2T0Q7I3_9ACTN</name>
<organism evidence="2 3">
    <name type="scientific">Allonocardiopsis opalescens</name>
    <dbReference type="NCBI Taxonomy" id="1144618"/>
    <lineage>
        <taxon>Bacteria</taxon>
        <taxon>Bacillati</taxon>
        <taxon>Actinomycetota</taxon>
        <taxon>Actinomycetes</taxon>
        <taxon>Streptosporangiales</taxon>
        <taxon>Allonocardiopsis</taxon>
    </lineage>
</organism>
<dbReference type="GO" id="GO:0008168">
    <property type="term" value="F:methyltransferase activity"/>
    <property type="evidence" value="ECO:0007669"/>
    <property type="project" value="UniProtKB-KW"/>
</dbReference>
<dbReference type="AlphaFoldDB" id="A0A2T0Q7I3"/>
<reference evidence="2 3" key="1">
    <citation type="submission" date="2018-03" db="EMBL/GenBank/DDBJ databases">
        <title>Genomic Encyclopedia of Archaeal and Bacterial Type Strains, Phase II (KMG-II): from individual species to whole genera.</title>
        <authorList>
            <person name="Goeker M."/>
        </authorList>
    </citation>
    <scope>NUCLEOTIDE SEQUENCE [LARGE SCALE GENOMIC DNA]</scope>
    <source>
        <strain evidence="2 3">DSM 45601</strain>
    </source>
</reference>
<dbReference type="InterPro" id="IPR041698">
    <property type="entry name" value="Methyltransf_25"/>
</dbReference>
<feature type="domain" description="Methyltransferase" evidence="1">
    <location>
        <begin position="53"/>
        <end position="143"/>
    </location>
</feature>
<dbReference type="SUPFAM" id="SSF53335">
    <property type="entry name" value="S-adenosyl-L-methionine-dependent methyltransferases"/>
    <property type="match status" value="1"/>
</dbReference>
<evidence type="ECO:0000313" key="2">
    <source>
        <dbReference type="EMBL" id="PRX99787.1"/>
    </source>
</evidence>
<dbReference type="GO" id="GO:0032259">
    <property type="term" value="P:methylation"/>
    <property type="evidence" value="ECO:0007669"/>
    <property type="project" value="UniProtKB-KW"/>
</dbReference>
<dbReference type="RefSeq" id="WP_106244695.1">
    <property type="nucleotide sequence ID" value="NZ_PVZC01000003.1"/>
</dbReference>
<gene>
    <name evidence="2" type="ORF">CLV72_103393</name>
</gene>
<keyword evidence="2" id="KW-0830">Ubiquinone</keyword>